<reference evidence="9 10" key="1">
    <citation type="submission" date="2024-04" db="EMBL/GenBank/DDBJ databases">
        <title>Genome assembly C_amara_ONT_v2.</title>
        <authorList>
            <person name="Yant L."/>
            <person name="Moore C."/>
            <person name="Slenker M."/>
        </authorList>
    </citation>
    <scope>NUCLEOTIDE SEQUENCE [LARGE SCALE GENOMIC DNA]</scope>
    <source>
        <tissue evidence="9">Leaf</tissue>
    </source>
</reference>
<dbReference type="PROSITE" id="PS50090">
    <property type="entry name" value="MYB_LIKE"/>
    <property type="match status" value="2"/>
</dbReference>
<feature type="domain" description="Myb-like" evidence="7">
    <location>
        <begin position="62"/>
        <end position="112"/>
    </location>
</feature>
<keyword evidence="10" id="KW-1185">Reference proteome</keyword>
<feature type="region of interest" description="Disordered" evidence="6">
    <location>
        <begin position="141"/>
        <end position="199"/>
    </location>
</feature>
<dbReference type="GO" id="GO:0005634">
    <property type="term" value="C:nucleus"/>
    <property type="evidence" value="ECO:0007669"/>
    <property type="project" value="UniProtKB-SubCell"/>
</dbReference>
<evidence type="ECO:0000259" key="7">
    <source>
        <dbReference type="PROSITE" id="PS50090"/>
    </source>
</evidence>
<evidence type="ECO:0000256" key="2">
    <source>
        <dbReference type="ARBA" id="ARBA00023015"/>
    </source>
</evidence>
<keyword evidence="5" id="KW-0539">Nucleus</keyword>
<keyword evidence="3" id="KW-0238">DNA-binding</keyword>
<comment type="subcellular location">
    <subcellularLocation>
        <location evidence="1">Nucleus</location>
    </subcellularLocation>
</comment>
<dbReference type="CDD" id="cd00167">
    <property type="entry name" value="SANT"/>
    <property type="match status" value="2"/>
</dbReference>
<dbReference type="SUPFAM" id="SSF46689">
    <property type="entry name" value="Homeodomain-like"/>
    <property type="match status" value="1"/>
</dbReference>
<protein>
    <submittedName>
        <fullName evidence="9">Transcription factor</fullName>
    </submittedName>
</protein>
<evidence type="ECO:0000256" key="5">
    <source>
        <dbReference type="ARBA" id="ARBA00023242"/>
    </source>
</evidence>
<dbReference type="Proteomes" id="UP001558713">
    <property type="component" value="Unassembled WGS sequence"/>
</dbReference>
<keyword evidence="2" id="KW-0805">Transcription regulation</keyword>
<dbReference type="SMART" id="SM00717">
    <property type="entry name" value="SANT"/>
    <property type="match status" value="2"/>
</dbReference>
<sequence length="342" mass="38598">MGRAPCCEKIGLKRGRWTAEEDEILNKYIQTNGEGSWRSLPKKAGLLRCGKSCRLRWINYLRKDLKRGNITAEEEDTIVKLHSILGNKWSLIATHLPGRTDNEIKNYWNSHLSRKIYAFTAISGNDHNLVVDDLVLKKSSGAKNNNKTKKKKGRTSRSCMKKHKQMVTVSQSSTQPKERDSEINEGGQNSNFEGESLEPNEWLDSEIERLMSSCVWECTSEDVVVGVNNDFDQNKACESGDNSSCCVYLFEEEHGSETKLGHMGSTKVDDDMKVEQEREGSVLSSTSTNENDDKEWWVGLCNSSEVGFGIDDELLDWEFQGSFACQSDDLWGLSDIGEITLE</sequence>
<dbReference type="Gene3D" id="1.10.10.60">
    <property type="entry name" value="Homeodomain-like"/>
    <property type="match status" value="2"/>
</dbReference>
<evidence type="ECO:0000256" key="4">
    <source>
        <dbReference type="ARBA" id="ARBA00023163"/>
    </source>
</evidence>
<dbReference type="EMBL" id="JBANAX010000864">
    <property type="protein sequence ID" value="KAL1190957.1"/>
    <property type="molecule type" value="Genomic_DNA"/>
</dbReference>
<feature type="compositionally biased region" description="Basic residues" evidence="6">
    <location>
        <begin position="146"/>
        <end position="165"/>
    </location>
</feature>
<dbReference type="InterPro" id="IPR015495">
    <property type="entry name" value="Myb_TF_plants"/>
</dbReference>
<gene>
    <name evidence="9" type="ORF">V5N11_020929</name>
</gene>
<feature type="domain" description="Myb-like" evidence="7">
    <location>
        <begin position="9"/>
        <end position="61"/>
    </location>
</feature>
<dbReference type="InterPro" id="IPR001005">
    <property type="entry name" value="SANT/Myb"/>
</dbReference>
<dbReference type="InterPro" id="IPR009057">
    <property type="entry name" value="Homeodomain-like_sf"/>
</dbReference>
<keyword evidence="4" id="KW-0804">Transcription</keyword>
<dbReference type="PANTHER" id="PTHR47999:SF91">
    <property type="entry name" value="TRANSCRIPTION FACTOR MYB111"/>
    <property type="match status" value="1"/>
</dbReference>
<evidence type="ECO:0000256" key="3">
    <source>
        <dbReference type="ARBA" id="ARBA00023125"/>
    </source>
</evidence>
<dbReference type="PROSITE" id="PS51294">
    <property type="entry name" value="HTH_MYB"/>
    <property type="match status" value="2"/>
</dbReference>
<dbReference type="GO" id="GO:0003677">
    <property type="term" value="F:DNA binding"/>
    <property type="evidence" value="ECO:0007669"/>
    <property type="project" value="UniProtKB-KW"/>
</dbReference>
<evidence type="ECO:0000313" key="10">
    <source>
        <dbReference type="Proteomes" id="UP001558713"/>
    </source>
</evidence>
<name>A0ABD0Z8E1_CARAN</name>
<dbReference type="Pfam" id="PF00249">
    <property type="entry name" value="Myb_DNA-binding"/>
    <property type="match status" value="2"/>
</dbReference>
<evidence type="ECO:0000256" key="1">
    <source>
        <dbReference type="ARBA" id="ARBA00004123"/>
    </source>
</evidence>
<evidence type="ECO:0000259" key="8">
    <source>
        <dbReference type="PROSITE" id="PS51294"/>
    </source>
</evidence>
<organism evidence="9 10">
    <name type="scientific">Cardamine amara subsp. amara</name>
    <dbReference type="NCBI Taxonomy" id="228776"/>
    <lineage>
        <taxon>Eukaryota</taxon>
        <taxon>Viridiplantae</taxon>
        <taxon>Streptophyta</taxon>
        <taxon>Embryophyta</taxon>
        <taxon>Tracheophyta</taxon>
        <taxon>Spermatophyta</taxon>
        <taxon>Magnoliopsida</taxon>
        <taxon>eudicotyledons</taxon>
        <taxon>Gunneridae</taxon>
        <taxon>Pentapetalae</taxon>
        <taxon>rosids</taxon>
        <taxon>malvids</taxon>
        <taxon>Brassicales</taxon>
        <taxon>Brassicaceae</taxon>
        <taxon>Cardamineae</taxon>
        <taxon>Cardamine</taxon>
    </lineage>
</organism>
<evidence type="ECO:0000256" key="6">
    <source>
        <dbReference type="SAM" id="MobiDB-lite"/>
    </source>
</evidence>
<accession>A0ABD0Z8E1</accession>
<dbReference type="FunFam" id="1.10.10.60:FF:000121">
    <property type="entry name" value="Myb transcription factor"/>
    <property type="match status" value="1"/>
</dbReference>
<comment type="caution">
    <text evidence="9">The sequence shown here is derived from an EMBL/GenBank/DDBJ whole genome shotgun (WGS) entry which is preliminary data.</text>
</comment>
<evidence type="ECO:0000313" key="9">
    <source>
        <dbReference type="EMBL" id="KAL1190957.1"/>
    </source>
</evidence>
<feature type="domain" description="HTH myb-type" evidence="8">
    <location>
        <begin position="62"/>
        <end position="116"/>
    </location>
</feature>
<dbReference type="InterPro" id="IPR017930">
    <property type="entry name" value="Myb_dom"/>
</dbReference>
<dbReference type="AlphaFoldDB" id="A0ABD0Z8E1"/>
<proteinExistence type="predicted"/>
<feature type="domain" description="HTH myb-type" evidence="8">
    <location>
        <begin position="9"/>
        <end position="61"/>
    </location>
</feature>
<dbReference type="PANTHER" id="PTHR47999">
    <property type="entry name" value="TRANSCRIPTION FACTOR MYB8-RELATED-RELATED"/>
    <property type="match status" value="1"/>
</dbReference>